<evidence type="ECO:0000313" key="2">
    <source>
        <dbReference type="Proteomes" id="UP001175227"/>
    </source>
</evidence>
<gene>
    <name evidence="1" type="ORF">IW261DRAFT_1423913</name>
</gene>
<comment type="caution">
    <text evidence="1">The sequence shown here is derived from an EMBL/GenBank/DDBJ whole genome shotgun (WGS) entry which is preliminary data.</text>
</comment>
<evidence type="ECO:0000313" key="1">
    <source>
        <dbReference type="EMBL" id="KAK0472935.1"/>
    </source>
</evidence>
<dbReference type="AlphaFoldDB" id="A0AA39UBT2"/>
<name>A0AA39UBT2_9AGAR</name>
<dbReference type="Proteomes" id="UP001175227">
    <property type="component" value="Unassembled WGS sequence"/>
</dbReference>
<organism evidence="1 2">
    <name type="scientific">Armillaria novae-zelandiae</name>
    <dbReference type="NCBI Taxonomy" id="153914"/>
    <lineage>
        <taxon>Eukaryota</taxon>
        <taxon>Fungi</taxon>
        <taxon>Dikarya</taxon>
        <taxon>Basidiomycota</taxon>
        <taxon>Agaricomycotina</taxon>
        <taxon>Agaricomycetes</taxon>
        <taxon>Agaricomycetidae</taxon>
        <taxon>Agaricales</taxon>
        <taxon>Marasmiineae</taxon>
        <taxon>Physalacriaceae</taxon>
        <taxon>Armillaria</taxon>
    </lineage>
</organism>
<keyword evidence="2" id="KW-1185">Reference proteome</keyword>
<sequence length="224" mass="24654">MSNGCTGKACLQLQAIPESGSDWSEAIGPNSTTYTKKSASLLGKTITAVMLLSTSSVYFNMHAPRKKSVTATSKPQDHISPSGKPWHSRSILSWFPCPIQNSSVLAMSLSFEYMDCHPNANLARQIPHSQEPSCFESMKRHPASKFVESGVQMAVRCVFRRMPQGLETSMKLSRAETFQSQSHGHLIHFDKECRQSCLKNVEVETCGGSKTMVKEDAAPSILQV</sequence>
<proteinExistence type="predicted"/>
<protein>
    <submittedName>
        <fullName evidence="1">Uncharacterized protein</fullName>
    </submittedName>
</protein>
<dbReference type="EMBL" id="JAUEPR010000036">
    <property type="protein sequence ID" value="KAK0472935.1"/>
    <property type="molecule type" value="Genomic_DNA"/>
</dbReference>
<accession>A0AA39UBT2</accession>
<reference evidence="1" key="1">
    <citation type="submission" date="2023-06" db="EMBL/GenBank/DDBJ databases">
        <authorList>
            <consortium name="Lawrence Berkeley National Laboratory"/>
            <person name="Ahrendt S."/>
            <person name="Sahu N."/>
            <person name="Indic B."/>
            <person name="Wong-Bajracharya J."/>
            <person name="Merenyi Z."/>
            <person name="Ke H.-M."/>
            <person name="Monk M."/>
            <person name="Kocsube S."/>
            <person name="Drula E."/>
            <person name="Lipzen A."/>
            <person name="Balint B."/>
            <person name="Henrissat B."/>
            <person name="Andreopoulos B."/>
            <person name="Martin F.M."/>
            <person name="Harder C.B."/>
            <person name="Rigling D."/>
            <person name="Ford K.L."/>
            <person name="Foster G.D."/>
            <person name="Pangilinan J."/>
            <person name="Papanicolaou A."/>
            <person name="Barry K."/>
            <person name="LaButti K."/>
            <person name="Viragh M."/>
            <person name="Koriabine M."/>
            <person name="Yan M."/>
            <person name="Riley R."/>
            <person name="Champramary S."/>
            <person name="Plett K.L."/>
            <person name="Tsai I.J."/>
            <person name="Slot J."/>
            <person name="Sipos G."/>
            <person name="Plett J."/>
            <person name="Nagy L.G."/>
            <person name="Grigoriev I.V."/>
        </authorList>
    </citation>
    <scope>NUCLEOTIDE SEQUENCE</scope>
    <source>
        <strain evidence="1">ICMP 16352</strain>
    </source>
</reference>